<accession>A0A1Q9YM56</accession>
<dbReference type="EMBL" id="MPJZ01000036">
    <property type="protein sequence ID" value="OLU46076.1"/>
    <property type="molecule type" value="Genomic_DNA"/>
</dbReference>
<name>A0A1Q9YM56_9FIRM</name>
<evidence type="ECO:0000313" key="2">
    <source>
        <dbReference type="Proteomes" id="UP000186758"/>
    </source>
</evidence>
<proteinExistence type="predicted"/>
<dbReference type="AlphaFoldDB" id="A0A1Q9YM56"/>
<organism evidence="1 2">
    <name type="scientific">Faecalibaculum rodentium</name>
    <dbReference type="NCBI Taxonomy" id="1702221"/>
    <lineage>
        <taxon>Bacteria</taxon>
        <taxon>Bacillati</taxon>
        <taxon>Bacillota</taxon>
        <taxon>Erysipelotrichia</taxon>
        <taxon>Erysipelotrichales</taxon>
        <taxon>Erysipelotrichaceae</taxon>
        <taxon>Faecalibaculum</taxon>
    </lineage>
</organism>
<protein>
    <submittedName>
        <fullName evidence="1">Uncharacterized protein</fullName>
    </submittedName>
</protein>
<reference evidence="1 2" key="1">
    <citation type="submission" date="2016-11" db="EMBL/GenBank/DDBJ databases">
        <title>Description of two novel members of the family Erysipelotrichaceae: Ileibacterium lipovorans gen. nov., sp. nov. and Dubosiella newyorkensis, gen. nov., sp. nov.</title>
        <authorList>
            <person name="Cox L.M."/>
            <person name="Sohn J."/>
            <person name="Tyrrell K.L."/>
            <person name="Citron D.M."/>
            <person name="Lawson P.A."/>
            <person name="Patel N.B."/>
            <person name="Iizumi T."/>
            <person name="Perez-Perez G.I."/>
            <person name="Goldstein E.J."/>
            <person name="Blaser M.J."/>
        </authorList>
    </citation>
    <scope>NUCLEOTIDE SEQUENCE [LARGE SCALE GENOMIC DNA]</scope>
    <source>
        <strain evidence="1 2">NYU-BL-K8</strain>
    </source>
</reference>
<evidence type="ECO:0000313" key="1">
    <source>
        <dbReference type="EMBL" id="OLU46076.1"/>
    </source>
</evidence>
<gene>
    <name evidence="1" type="ORF">BO223_03065</name>
</gene>
<dbReference type="Proteomes" id="UP000186758">
    <property type="component" value="Unassembled WGS sequence"/>
</dbReference>
<sequence>MLHDRREVLIGMRPAKTGRSFSIHRSDGRFSFFLQKNLTACPETGPAPEDLHGRCVLRIWPVAMLQPYTKNKMTKP</sequence>
<comment type="caution">
    <text evidence="1">The sequence shown here is derived from an EMBL/GenBank/DDBJ whole genome shotgun (WGS) entry which is preliminary data.</text>
</comment>